<keyword evidence="1 5" id="KW-0806">Transcription termination</keyword>
<dbReference type="Gene3D" id="3.30.70.940">
    <property type="entry name" value="NusG, N-terminal domain"/>
    <property type="match status" value="1"/>
</dbReference>
<dbReference type="PANTHER" id="PTHR30265">
    <property type="entry name" value="RHO-INTERACTING TRANSCRIPTION TERMINATION FACTOR NUSG"/>
    <property type="match status" value="1"/>
</dbReference>
<gene>
    <name evidence="5 10" type="primary">nusG</name>
    <name evidence="10" type="ORF">ACFO4R_03260</name>
</gene>
<dbReference type="Proteomes" id="UP001595916">
    <property type="component" value="Unassembled WGS sequence"/>
</dbReference>
<dbReference type="SUPFAM" id="SSF50104">
    <property type="entry name" value="Translation proteins SH3-like domain"/>
    <property type="match status" value="1"/>
</dbReference>
<dbReference type="PANTHER" id="PTHR30265:SF2">
    <property type="entry name" value="TRANSCRIPTION TERMINATION_ANTITERMINATION PROTEIN NUSG"/>
    <property type="match status" value="1"/>
</dbReference>
<dbReference type="HAMAP" id="MF_00948">
    <property type="entry name" value="NusG"/>
    <property type="match status" value="1"/>
</dbReference>
<dbReference type="Pfam" id="PF02357">
    <property type="entry name" value="NusG"/>
    <property type="match status" value="1"/>
</dbReference>
<dbReference type="InterPro" id="IPR006645">
    <property type="entry name" value="NGN-like_dom"/>
</dbReference>
<name>A0ABV9QKA9_9FIRM</name>
<keyword evidence="4 5" id="KW-0804">Transcription</keyword>
<reference evidence="11" key="1">
    <citation type="journal article" date="2019" name="Int. J. Syst. Evol. Microbiol.">
        <title>The Global Catalogue of Microorganisms (GCM) 10K type strain sequencing project: providing services to taxonomists for standard genome sequencing and annotation.</title>
        <authorList>
            <consortium name="The Broad Institute Genomics Platform"/>
            <consortium name="The Broad Institute Genome Sequencing Center for Infectious Disease"/>
            <person name="Wu L."/>
            <person name="Ma J."/>
        </authorList>
    </citation>
    <scope>NUCLEOTIDE SEQUENCE [LARGE SCALE GENOMIC DNA]</scope>
    <source>
        <strain evidence="11">CCUG 46385</strain>
    </source>
</reference>
<comment type="similarity">
    <text evidence="5 7">Belongs to the NusG family.</text>
</comment>
<dbReference type="SMART" id="SM00738">
    <property type="entry name" value="NGN"/>
    <property type="match status" value="1"/>
</dbReference>
<dbReference type="Gene3D" id="2.30.30.30">
    <property type="match status" value="1"/>
</dbReference>
<dbReference type="InterPro" id="IPR005824">
    <property type="entry name" value="KOW"/>
</dbReference>
<dbReference type="CDD" id="cd06091">
    <property type="entry name" value="KOW_NusG"/>
    <property type="match status" value="1"/>
</dbReference>
<evidence type="ECO:0000259" key="8">
    <source>
        <dbReference type="SMART" id="SM00738"/>
    </source>
</evidence>
<protein>
    <recommendedName>
        <fullName evidence="5 6">Transcription termination/antitermination protein NusG</fullName>
    </recommendedName>
</protein>
<dbReference type="EMBL" id="JBHSHL010000013">
    <property type="protein sequence ID" value="MFC4804091.1"/>
    <property type="molecule type" value="Genomic_DNA"/>
</dbReference>
<sequence length="182" mass="20889">MADLEQAKWYVIHTYSGHEKKVKATIEKAVQNRNMEDIILAVSVPEEEVIEEKNGKRYTRSRKIFPGYCLVKMIVTDESWYVVRNTKGVTGFVGPNSKPIPLTQQEVINMGLEEAPKKVYRTDFEVGEKVVVKSGVFEGFTGEVQGIQKEKGMAKIKIYMFGDRETLMDIEVSQIEKEEDRY</sequence>
<dbReference type="CDD" id="cd09891">
    <property type="entry name" value="NGN_Bact_1"/>
    <property type="match status" value="1"/>
</dbReference>
<dbReference type="PRINTS" id="PR00338">
    <property type="entry name" value="NUSGTNSCPFCT"/>
</dbReference>
<evidence type="ECO:0000256" key="2">
    <source>
        <dbReference type="ARBA" id="ARBA00022814"/>
    </source>
</evidence>
<dbReference type="SMART" id="SM00739">
    <property type="entry name" value="KOW"/>
    <property type="match status" value="1"/>
</dbReference>
<dbReference type="SUPFAM" id="SSF82679">
    <property type="entry name" value="N-utilization substance G protein NusG, N-terminal domain"/>
    <property type="match status" value="1"/>
</dbReference>
<keyword evidence="11" id="KW-1185">Reference proteome</keyword>
<feature type="domain" description="KOW" evidence="9">
    <location>
        <begin position="123"/>
        <end position="150"/>
    </location>
</feature>
<dbReference type="RefSeq" id="WP_379787578.1">
    <property type="nucleotide sequence ID" value="NZ_JBHSHL010000013.1"/>
</dbReference>
<keyword evidence="2 5" id="KW-0889">Transcription antitermination</keyword>
<dbReference type="InterPro" id="IPR001062">
    <property type="entry name" value="Transcrpt_antiterm_NusG"/>
</dbReference>
<dbReference type="InterPro" id="IPR043425">
    <property type="entry name" value="NusG-like"/>
</dbReference>
<evidence type="ECO:0000256" key="1">
    <source>
        <dbReference type="ARBA" id="ARBA00022472"/>
    </source>
</evidence>
<proteinExistence type="inferred from homology"/>
<organism evidence="10 11">
    <name type="scientific">Filifactor villosus</name>
    <dbReference type="NCBI Taxonomy" id="29374"/>
    <lineage>
        <taxon>Bacteria</taxon>
        <taxon>Bacillati</taxon>
        <taxon>Bacillota</taxon>
        <taxon>Clostridia</taxon>
        <taxon>Peptostreptococcales</taxon>
        <taxon>Filifactoraceae</taxon>
        <taxon>Filifactor</taxon>
    </lineage>
</organism>
<comment type="caution">
    <text evidence="10">The sequence shown here is derived from an EMBL/GenBank/DDBJ whole genome shotgun (WGS) entry which is preliminary data.</text>
</comment>
<evidence type="ECO:0000256" key="7">
    <source>
        <dbReference type="RuleBase" id="RU000538"/>
    </source>
</evidence>
<feature type="domain" description="NusG-like N-terminal" evidence="8">
    <location>
        <begin position="6"/>
        <end position="114"/>
    </location>
</feature>
<dbReference type="InterPro" id="IPR036735">
    <property type="entry name" value="NGN_dom_sf"/>
</dbReference>
<dbReference type="InterPro" id="IPR014722">
    <property type="entry name" value="Rib_uL2_dom2"/>
</dbReference>
<evidence type="ECO:0000259" key="9">
    <source>
        <dbReference type="SMART" id="SM00739"/>
    </source>
</evidence>
<evidence type="ECO:0000256" key="3">
    <source>
        <dbReference type="ARBA" id="ARBA00023015"/>
    </source>
</evidence>
<evidence type="ECO:0000256" key="6">
    <source>
        <dbReference type="NCBIfam" id="TIGR00922"/>
    </source>
</evidence>
<accession>A0ABV9QKA9</accession>
<comment type="function">
    <text evidence="5 7">Participates in transcription elongation, termination and antitermination.</text>
</comment>
<dbReference type="InterPro" id="IPR008991">
    <property type="entry name" value="Translation_prot_SH3-like_sf"/>
</dbReference>
<evidence type="ECO:0000256" key="5">
    <source>
        <dbReference type="HAMAP-Rule" id="MF_00948"/>
    </source>
</evidence>
<evidence type="ECO:0000313" key="10">
    <source>
        <dbReference type="EMBL" id="MFC4804091.1"/>
    </source>
</evidence>
<keyword evidence="3 5" id="KW-0805">Transcription regulation</keyword>
<evidence type="ECO:0000313" key="11">
    <source>
        <dbReference type="Proteomes" id="UP001595916"/>
    </source>
</evidence>
<dbReference type="NCBIfam" id="TIGR00922">
    <property type="entry name" value="nusG"/>
    <property type="match status" value="1"/>
</dbReference>
<evidence type="ECO:0000256" key="4">
    <source>
        <dbReference type="ARBA" id="ARBA00023163"/>
    </source>
</evidence>
<dbReference type="InterPro" id="IPR047050">
    <property type="entry name" value="NGN"/>
</dbReference>